<evidence type="ECO:0008006" key="3">
    <source>
        <dbReference type="Google" id="ProtNLM"/>
    </source>
</evidence>
<proteinExistence type="predicted"/>
<dbReference type="EMBL" id="RHJS01000002">
    <property type="protein sequence ID" value="RRK30573.1"/>
    <property type="molecule type" value="Genomic_DNA"/>
</dbReference>
<protein>
    <recommendedName>
        <fullName evidence="3">Tetratricopeptide repeat protein</fullName>
    </recommendedName>
</protein>
<dbReference type="Proteomes" id="UP000274920">
    <property type="component" value="Unassembled WGS sequence"/>
</dbReference>
<keyword evidence="2" id="KW-1185">Reference proteome</keyword>
<dbReference type="RefSeq" id="WP_125126385.1">
    <property type="nucleotide sequence ID" value="NZ_RHJS01000002.1"/>
</dbReference>
<gene>
    <name evidence="1" type="ORF">EBB54_03630</name>
</gene>
<name>A0A3R8JKF5_9FIRM</name>
<sequence length="222" mass="26391">MNTQEIIILMLLIAFGTAYNLYRHYSQRQFEEELNETLKTRGYDAFVEMLEGRKGRRCYPRYTADLKKMDAAIHCERHEEARELILKLNQSAMSSRDYVNYNMAVLSYAVSRRDTAMGETACRALGRRGISQKYFREAEQVYDIYLLRKSNHIEELRAFAAKIKNPSSRAMAYYRIARQYYYMEDMEQCRTYLTMSKHVFPDRTWRSVIQNILDGDYSEMDS</sequence>
<comment type="caution">
    <text evidence="1">The sequence shown here is derived from an EMBL/GenBank/DDBJ whole genome shotgun (WGS) entry which is preliminary data.</text>
</comment>
<evidence type="ECO:0000313" key="1">
    <source>
        <dbReference type="EMBL" id="RRK30573.1"/>
    </source>
</evidence>
<dbReference type="AlphaFoldDB" id="A0A3R8JKF5"/>
<organism evidence="1 2">
    <name type="scientific">Schaedlerella arabinosiphila</name>
    <dbReference type="NCBI Taxonomy" id="2044587"/>
    <lineage>
        <taxon>Bacteria</taxon>
        <taxon>Bacillati</taxon>
        <taxon>Bacillota</taxon>
        <taxon>Clostridia</taxon>
        <taxon>Lachnospirales</taxon>
        <taxon>Lachnospiraceae</taxon>
        <taxon>Schaedlerella</taxon>
    </lineage>
</organism>
<evidence type="ECO:0000313" key="2">
    <source>
        <dbReference type="Proteomes" id="UP000274920"/>
    </source>
</evidence>
<reference evidence="1" key="1">
    <citation type="submission" date="2018-10" db="EMBL/GenBank/DDBJ databases">
        <title>Schaedlerella arabinophila gen. nov. sp. nov., isolated from the mouse intestinal tract and comparative analysis with the genome of the closely related altered Schaedler flora strain ASF502.</title>
        <authorList>
            <person name="Miyake S."/>
            <person name="Soh M."/>
            <person name="Seedorf H."/>
        </authorList>
    </citation>
    <scope>NUCLEOTIDE SEQUENCE [LARGE SCALE GENOMIC DNA]</scope>
    <source>
        <strain evidence="1">DSM 106076</strain>
    </source>
</reference>
<accession>A0A3R8JKF5</accession>